<evidence type="ECO:0000256" key="1">
    <source>
        <dbReference type="ARBA" id="ARBA00005495"/>
    </source>
</evidence>
<keyword evidence="2" id="KW-0479">Metal-binding</keyword>
<evidence type="ECO:0000259" key="5">
    <source>
        <dbReference type="PROSITE" id="PS51891"/>
    </source>
</evidence>
<proteinExistence type="inferred from homology"/>
<dbReference type="GO" id="GO:0016846">
    <property type="term" value="F:carbon-sulfur lyase activity"/>
    <property type="evidence" value="ECO:0007669"/>
    <property type="project" value="InterPro"/>
</dbReference>
<dbReference type="PANTHER" id="PTHR33337:SF40">
    <property type="entry name" value="CENP-V_GFA DOMAIN-CONTAINING PROTEIN-RELATED"/>
    <property type="match status" value="1"/>
</dbReference>
<dbReference type="Proteomes" id="UP000677228">
    <property type="component" value="Unassembled WGS sequence"/>
</dbReference>
<dbReference type="Pfam" id="PF04828">
    <property type="entry name" value="GFA"/>
    <property type="match status" value="1"/>
</dbReference>
<evidence type="ECO:0000313" key="6">
    <source>
        <dbReference type="EMBL" id="CAF1041877.1"/>
    </source>
</evidence>
<organism evidence="7 10">
    <name type="scientific">Didymodactylos carnosus</name>
    <dbReference type="NCBI Taxonomy" id="1234261"/>
    <lineage>
        <taxon>Eukaryota</taxon>
        <taxon>Metazoa</taxon>
        <taxon>Spiralia</taxon>
        <taxon>Gnathifera</taxon>
        <taxon>Rotifera</taxon>
        <taxon>Eurotatoria</taxon>
        <taxon>Bdelloidea</taxon>
        <taxon>Philodinida</taxon>
        <taxon>Philodinidae</taxon>
        <taxon>Didymodactylos</taxon>
    </lineage>
</organism>
<evidence type="ECO:0000313" key="9">
    <source>
        <dbReference type="EMBL" id="CAF3921599.1"/>
    </source>
</evidence>
<feature type="domain" description="CENP-V/GFA" evidence="5">
    <location>
        <begin position="102"/>
        <end position="204"/>
    </location>
</feature>
<accession>A0A814T7J8</accession>
<evidence type="ECO:0000313" key="7">
    <source>
        <dbReference type="EMBL" id="CAF1158189.1"/>
    </source>
</evidence>
<reference evidence="7" key="1">
    <citation type="submission" date="2021-02" db="EMBL/GenBank/DDBJ databases">
        <authorList>
            <person name="Nowell W R."/>
        </authorList>
    </citation>
    <scope>NUCLEOTIDE SEQUENCE</scope>
</reference>
<dbReference type="SUPFAM" id="SSF51316">
    <property type="entry name" value="Mss4-like"/>
    <property type="match status" value="1"/>
</dbReference>
<dbReference type="AlphaFoldDB" id="A0A814T7J8"/>
<dbReference type="Gene3D" id="3.90.1590.10">
    <property type="entry name" value="glutathione-dependent formaldehyde- activating enzyme (gfa)"/>
    <property type="match status" value="1"/>
</dbReference>
<dbReference type="PROSITE" id="PS51891">
    <property type="entry name" value="CENP_V_GFA"/>
    <property type="match status" value="1"/>
</dbReference>
<dbReference type="PANTHER" id="PTHR33337">
    <property type="entry name" value="GFA DOMAIN-CONTAINING PROTEIN"/>
    <property type="match status" value="1"/>
</dbReference>
<gene>
    <name evidence="7" type="ORF">GPM918_LOCUS21537</name>
    <name evidence="6" type="ORF">OVA965_LOCUS16527</name>
    <name evidence="9" type="ORF">SRO942_LOCUS21534</name>
    <name evidence="8" type="ORF">TMI583_LOCUS16536</name>
</gene>
<evidence type="ECO:0000256" key="2">
    <source>
        <dbReference type="ARBA" id="ARBA00022723"/>
    </source>
</evidence>
<comment type="similarity">
    <text evidence="1">Belongs to the Gfa family.</text>
</comment>
<keyword evidence="4" id="KW-0456">Lyase</keyword>
<evidence type="ECO:0000256" key="3">
    <source>
        <dbReference type="ARBA" id="ARBA00022833"/>
    </source>
</evidence>
<keyword evidence="10" id="KW-1185">Reference proteome</keyword>
<name>A0A814T7J8_9BILA</name>
<dbReference type="Proteomes" id="UP000681722">
    <property type="component" value="Unassembled WGS sequence"/>
</dbReference>
<dbReference type="OrthoDB" id="10015082at2759"/>
<dbReference type="EMBL" id="CAJOBA010007706">
    <property type="protein sequence ID" value="CAF3810001.1"/>
    <property type="molecule type" value="Genomic_DNA"/>
</dbReference>
<keyword evidence="3" id="KW-0862">Zinc</keyword>
<dbReference type="InterPro" id="IPR011057">
    <property type="entry name" value="Mss4-like_sf"/>
</dbReference>
<dbReference type="Proteomes" id="UP000663829">
    <property type="component" value="Unassembled WGS sequence"/>
</dbReference>
<evidence type="ECO:0000313" key="10">
    <source>
        <dbReference type="Proteomes" id="UP000663829"/>
    </source>
</evidence>
<dbReference type="InterPro" id="IPR006913">
    <property type="entry name" value="CENP-V/GFA"/>
</dbReference>
<comment type="caution">
    <text evidence="7">The sequence shown here is derived from an EMBL/GenBank/DDBJ whole genome shotgun (WGS) entry which is preliminary data.</text>
</comment>
<dbReference type="EMBL" id="CAJNOQ010007111">
    <property type="protein sequence ID" value="CAF1158189.1"/>
    <property type="molecule type" value="Genomic_DNA"/>
</dbReference>
<dbReference type="GO" id="GO:0046872">
    <property type="term" value="F:metal ion binding"/>
    <property type="evidence" value="ECO:0007669"/>
    <property type="project" value="UniProtKB-KW"/>
</dbReference>
<sequence>MSSMIPVSVEIEGNETEVVKIHSTADITAVKEQLLGKDHLNYQVYYNDQILNSHETVPADTSYRDPLLIRRTSIDLPMPVAKPDLVSSLIEESNVITQNPIFTGGCQCGKIRYALYSTPERITVCHCRMCQKAVGGPFIAVAIISTKHFAWTRGNPSTFASSSVATRGFCSNCGTPLSYQIRQKLSIEITIGSFDRAPELIPQEQIGIESCLKWALLNKLPPKSSDANEIPPSKIISYQHPDHETSEAEWLTFNTKQKDEIQELITL</sequence>
<protein>
    <recommendedName>
        <fullName evidence="5">CENP-V/GFA domain-containing protein</fullName>
    </recommendedName>
</protein>
<evidence type="ECO:0000313" key="8">
    <source>
        <dbReference type="EMBL" id="CAF3810001.1"/>
    </source>
</evidence>
<dbReference type="Proteomes" id="UP000682733">
    <property type="component" value="Unassembled WGS sequence"/>
</dbReference>
<dbReference type="EMBL" id="CAJOBC010007110">
    <property type="protein sequence ID" value="CAF3921599.1"/>
    <property type="molecule type" value="Genomic_DNA"/>
</dbReference>
<evidence type="ECO:0000256" key="4">
    <source>
        <dbReference type="ARBA" id="ARBA00023239"/>
    </source>
</evidence>
<dbReference type="EMBL" id="CAJNOK010007695">
    <property type="protein sequence ID" value="CAF1041877.1"/>
    <property type="molecule type" value="Genomic_DNA"/>
</dbReference>